<dbReference type="Gene3D" id="3.90.220.20">
    <property type="entry name" value="DNA methylase specificity domains"/>
    <property type="match status" value="2"/>
</dbReference>
<dbReference type="InterPro" id="IPR000055">
    <property type="entry name" value="Restrct_endonuc_typeI_TRD"/>
</dbReference>
<evidence type="ECO:0000259" key="5">
    <source>
        <dbReference type="Pfam" id="PF01420"/>
    </source>
</evidence>
<evidence type="ECO:0000256" key="2">
    <source>
        <dbReference type="ARBA" id="ARBA00022747"/>
    </source>
</evidence>
<keyword evidence="3" id="KW-0238">DNA-binding</keyword>
<dbReference type="GO" id="GO:0009307">
    <property type="term" value="P:DNA restriction-modification system"/>
    <property type="evidence" value="ECO:0007669"/>
    <property type="project" value="UniProtKB-KW"/>
</dbReference>
<name>A0AAE9SEV4_9GAMM</name>
<feature type="coiled-coil region" evidence="4">
    <location>
        <begin position="241"/>
        <end position="268"/>
    </location>
</feature>
<dbReference type="RefSeq" id="WP_252995316.1">
    <property type="nucleotide sequence ID" value="NZ_CP099717.1"/>
</dbReference>
<feature type="domain" description="Type I restriction modification DNA specificity" evidence="5">
    <location>
        <begin position="375"/>
        <end position="558"/>
    </location>
</feature>
<dbReference type="GO" id="GO:0003677">
    <property type="term" value="F:DNA binding"/>
    <property type="evidence" value="ECO:0007669"/>
    <property type="project" value="UniProtKB-KW"/>
</dbReference>
<dbReference type="PANTHER" id="PTHR43140">
    <property type="entry name" value="TYPE-1 RESTRICTION ENZYME ECOKI SPECIFICITY PROTEIN"/>
    <property type="match status" value="1"/>
</dbReference>
<feature type="domain" description="Type I restriction modification DNA specificity" evidence="5">
    <location>
        <begin position="127"/>
        <end position="266"/>
    </location>
</feature>
<organism evidence="6 7">
    <name type="scientific">Aeromonas encheleia</name>
    <dbReference type="NCBI Taxonomy" id="73010"/>
    <lineage>
        <taxon>Bacteria</taxon>
        <taxon>Pseudomonadati</taxon>
        <taxon>Pseudomonadota</taxon>
        <taxon>Gammaproteobacteria</taxon>
        <taxon>Aeromonadales</taxon>
        <taxon>Aeromonadaceae</taxon>
        <taxon>Aeromonas</taxon>
    </lineage>
</organism>
<proteinExistence type="inferred from homology"/>
<evidence type="ECO:0000313" key="6">
    <source>
        <dbReference type="EMBL" id="USV57624.1"/>
    </source>
</evidence>
<dbReference type="GO" id="GO:0016787">
    <property type="term" value="F:hydrolase activity"/>
    <property type="evidence" value="ECO:0007669"/>
    <property type="project" value="UniProtKB-KW"/>
</dbReference>
<protein>
    <submittedName>
        <fullName evidence="6">Restriction endonuclease subunit S</fullName>
        <ecNumber evidence="6">3.1.21.-</ecNumber>
    </submittedName>
</protein>
<dbReference type="InterPro" id="IPR044946">
    <property type="entry name" value="Restrct_endonuc_typeI_TRD_sf"/>
</dbReference>
<gene>
    <name evidence="6" type="ORF">NHF51_20365</name>
</gene>
<evidence type="ECO:0000256" key="1">
    <source>
        <dbReference type="ARBA" id="ARBA00010923"/>
    </source>
</evidence>
<comment type="similarity">
    <text evidence="1">Belongs to the type-I restriction system S methylase family.</text>
</comment>
<keyword evidence="7" id="KW-1185">Reference proteome</keyword>
<dbReference type="REBASE" id="639167">
    <property type="entry name" value="S.AspSOD01ORF20360P"/>
</dbReference>
<keyword evidence="6" id="KW-0255">Endonuclease</keyword>
<keyword evidence="6" id="KW-0540">Nuclease</keyword>
<evidence type="ECO:0000313" key="7">
    <source>
        <dbReference type="Proteomes" id="UP001056890"/>
    </source>
</evidence>
<evidence type="ECO:0000256" key="4">
    <source>
        <dbReference type="SAM" id="Coils"/>
    </source>
</evidence>
<dbReference type="CDD" id="cd17261">
    <property type="entry name" value="RMtype1_S_EcoKI-TRD2-CR2_like"/>
    <property type="match status" value="1"/>
</dbReference>
<keyword evidence="2" id="KW-0680">Restriction system</keyword>
<dbReference type="EC" id="3.1.21.-" evidence="6"/>
<dbReference type="Pfam" id="PF01420">
    <property type="entry name" value="Methylase_S"/>
    <property type="match status" value="2"/>
</dbReference>
<dbReference type="InterPro" id="IPR051212">
    <property type="entry name" value="Type-I_RE_S_subunit"/>
</dbReference>
<accession>A0AAE9SEV4</accession>
<keyword evidence="4" id="KW-0175">Coiled coil</keyword>
<keyword evidence="6" id="KW-0378">Hydrolase</keyword>
<sequence>MAIENLITDHLDLWTAAVRPKSSAGSGSNSKLELTGIKKLRELILELAVRGKLVPQDPSDEPASVLLERIAAEKAQLVRDGKIKSEKKYPVISDAEQPHSKPDGWVFERFGNVLINRDFERIPLAVSERERRKGGYDYYGASGVIDRIDGYLFDKPLLLIGEDGANLINRSSPIAFIARGQYWVNNHAHVLDGLNEDLLKYFCLHINAISLLPYITGTAQPKMNQAKMNAIVLGIPPLAEQKRIVAKVDELMALCDQLEQRSEAQLAAHQTLVETLLATLTDSSDADELAQNWARLSTHFDTLFTTEASIDALKQTILQLAVMGKLVPQDPSNEPASALLERIATQKAQLVKEKKIKKEKPLLAISEDEKPFELPQGWEWCHLKDIITIMDAGWSPACPPEASPDIDTWGVLKTTAVQTLEYREYENKVLDKTKTPRPENEVMVGDILITRAGPKNRVGISCLVEKTRPKLMISDKIIRFHLVEVGLSERFISLCLNAGATAVYIDGSKSGMAESQMNISQDKLKLAPIPLGPIKEQNHIMDRVDQLMTLCDQLKTRLQTSQQTQLALAESLVEGALA</sequence>
<dbReference type="SUPFAM" id="SSF116734">
    <property type="entry name" value="DNA methylase specificity domain"/>
    <property type="match status" value="2"/>
</dbReference>
<dbReference type="CDD" id="cd17262">
    <property type="entry name" value="RMtype1_S_Aco12261I-TRD2-CR2"/>
    <property type="match status" value="1"/>
</dbReference>
<dbReference type="Proteomes" id="UP001056890">
    <property type="component" value="Chromosome"/>
</dbReference>
<dbReference type="PANTHER" id="PTHR43140:SF1">
    <property type="entry name" value="TYPE I RESTRICTION ENZYME ECOKI SPECIFICITY SUBUNIT"/>
    <property type="match status" value="1"/>
</dbReference>
<dbReference type="EMBL" id="CP099717">
    <property type="protein sequence ID" value="USV57624.1"/>
    <property type="molecule type" value="Genomic_DNA"/>
</dbReference>
<dbReference type="GO" id="GO:0004519">
    <property type="term" value="F:endonuclease activity"/>
    <property type="evidence" value="ECO:0007669"/>
    <property type="project" value="UniProtKB-KW"/>
</dbReference>
<reference evidence="6" key="1">
    <citation type="submission" date="2022-06" db="EMBL/GenBank/DDBJ databases">
        <title>Complete Genome of Aeromonas sp. Strain SOD01 Isolated from an Urban Freshwater Stream.</title>
        <authorList>
            <person name="Williams L.E."/>
            <person name="Brysgel T."/>
            <person name="Capestro E.M."/>
            <person name="Foltz G.V."/>
            <person name="Gardner A.E."/>
            <person name="Ingrassia J."/>
            <person name="Peterson E."/>
            <person name="Arruda J."/>
            <person name="Flaherty I."/>
            <person name="Hunt M."/>
            <person name="Pappas G."/>
            <person name="Ramsaran S."/>
            <person name="Rocha M."/>
        </authorList>
    </citation>
    <scope>NUCLEOTIDE SEQUENCE</scope>
    <source>
        <strain evidence="6">SOD01</strain>
    </source>
</reference>
<dbReference type="AlphaFoldDB" id="A0AAE9SEV4"/>
<evidence type="ECO:0000256" key="3">
    <source>
        <dbReference type="ARBA" id="ARBA00023125"/>
    </source>
</evidence>